<dbReference type="GO" id="GO:1901987">
    <property type="term" value="P:regulation of cell cycle phase transition"/>
    <property type="evidence" value="ECO:0000318"/>
    <property type="project" value="GO_Central"/>
</dbReference>
<evidence type="ECO:0000256" key="8">
    <source>
        <dbReference type="ARBA" id="ARBA00047811"/>
    </source>
</evidence>
<feature type="region of interest" description="Disordered" evidence="10">
    <location>
        <begin position="69"/>
        <end position="168"/>
    </location>
</feature>
<evidence type="ECO:0000259" key="11">
    <source>
        <dbReference type="PROSITE" id="PS50011"/>
    </source>
</evidence>
<dbReference type="PROSITE" id="PS50011">
    <property type="entry name" value="PROTEIN_KINASE_DOM"/>
    <property type="match status" value="1"/>
</dbReference>
<evidence type="ECO:0000256" key="10">
    <source>
        <dbReference type="SAM" id="MobiDB-lite"/>
    </source>
</evidence>
<dbReference type="PANTHER" id="PTHR24056:SF189">
    <property type="entry name" value="PROTEIN KINASE DOMAIN-CONTAINING PROTEIN"/>
    <property type="match status" value="1"/>
</dbReference>
<keyword evidence="3" id="KW-0723">Serine/threonine-protein kinase</keyword>
<dbReference type="GO" id="GO:0000278">
    <property type="term" value="P:mitotic cell cycle"/>
    <property type="evidence" value="ECO:0007669"/>
    <property type="project" value="UniProtKB-ARBA"/>
</dbReference>
<dbReference type="InterPro" id="IPR011009">
    <property type="entry name" value="Kinase-like_dom_sf"/>
</dbReference>
<reference evidence="12" key="2">
    <citation type="submission" date="2022-06" db="UniProtKB">
        <authorList>
            <consortium name="EnsemblMetazoa"/>
        </authorList>
    </citation>
    <scope>IDENTIFICATION</scope>
    <source>
        <strain evidence="12">PS312</strain>
    </source>
</reference>
<comment type="similarity">
    <text evidence="1">Belongs to the protein kinase superfamily. CMGC Ser/Thr protein kinase family. CDC2/CDKX subfamily.</text>
</comment>
<dbReference type="GO" id="GO:0004693">
    <property type="term" value="F:cyclin-dependent protein serine/threonine kinase activity"/>
    <property type="evidence" value="ECO:0000318"/>
    <property type="project" value="GO_Central"/>
</dbReference>
<dbReference type="InterPro" id="IPR017441">
    <property type="entry name" value="Protein_kinase_ATP_BS"/>
</dbReference>
<dbReference type="PROSITE" id="PS00108">
    <property type="entry name" value="PROTEIN_KINASE_ST"/>
    <property type="match status" value="1"/>
</dbReference>
<dbReference type="GO" id="GO:0030332">
    <property type="term" value="F:cyclin binding"/>
    <property type="evidence" value="ECO:0000318"/>
    <property type="project" value="GO_Central"/>
</dbReference>
<dbReference type="InterPro" id="IPR000719">
    <property type="entry name" value="Prot_kinase_dom"/>
</dbReference>
<dbReference type="AlphaFoldDB" id="A0A2A6BKX1"/>
<dbReference type="GO" id="GO:0005829">
    <property type="term" value="C:cytosol"/>
    <property type="evidence" value="ECO:0000318"/>
    <property type="project" value="GO_Central"/>
</dbReference>
<feature type="domain" description="Protein kinase" evidence="11">
    <location>
        <begin position="256"/>
        <end position="540"/>
    </location>
</feature>
<dbReference type="Gene3D" id="3.30.200.20">
    <property type="entry name" value="Phosphorylase Kinase, domain 1"/>
    <property type="match status" value="1"/>
</dbReference>
<accession>A0A2A6BKX1</accession>
<sequence>MPAVTINMWSKITSHIGGWLGLEDSSSRRRMRGSLSLTMLDHPQFSTVRTSKSTDNIYRVSLDPAGIHATQSNGVNGGTNGHAQNGDRISNGSTLVHPQTPSTPSKKLSIFALRRSRKDKSKREKNSQAKTSWPTGTMKSNGSAGVDSPQHRPMSHTTSSIDLSHSLHNGSRGNLFHLLRRSRSRSTTRNDAILVSSPSNVNVQSTVIARNGLPSSATMDFSHLRRRRPRSAHFDPNTICLPPQPAVPEAKVDDLYTKMEKLGEGSYAVVYKCERKCDGAIVALKEIKLQFQEGLPFTAIREASLLRALKHSNIVSLHDIFHQEKTLTFVFEYMKDDLSRYLENHPQGLETFDIKLLLFQLLRGLSFCHQKKILHRDLKPQNLLINEAGELKLADFGLARAKSVPSRTFSHEVVTMWYRPPDVLLGSTEYSTSLDIWGVGCIFAEMTTGTALFPGRKDVIDQLERIFRIRGVPDTNKWPQVATLPNYVPNLFPEYESIPWIEVDPTLARLKNGMDLLTKFLQLNPTDRVSASAALLHPYFSNLPPAIHLLPPTQSIFTLKELQPLYR</sequence>
<comment type="catalytic activity">
    <reaction evidence="8">
        <text>L-threonyl-[protein] + ATP = O-phospho-L-threonyl-[protein] + ADP + H(+)</text>
        <dbReference type="Rhea" id="RHEA:46608"/>
        <dbReference type="Rhea" id="RHEA-COMP:11060"/>
        <dbReference type="Rhea" id="RHEA-COMP:11605"/>
        <dbReference type="ChEBI" id="CHEBI:15378"/>
        <dbReference type="ChEBI" id="CHEBI:30013"/>
        <dbReference type="ChEBI" id="CHEBI:30616"/>
        <dbReference type="ChEBI" id="CHEBI:61977"/>
        <dbReference type="ChEBI" id="CHEBI:456216"/>
        <dbReference type="EC" id="2.7.11.22"/>
    </reaction>
</comment>
<accession>A0A8R1YBR8</accession>
<dbReference type="GO" id="GO:0005737">
    <property type="term" value="C:cytoplasm"/>
    <property type="evidence" value="ECO:0000318"/>
    <property type="project" value="GO_Central"/>
</dbReference>
<dbReference type="OrthoDB" id="1732493at2759"/>
<keyword evidence="4" id="KW-0808">Transferase</keyword>
<organism evidence="12 13">
    <name type="scientific">Pristionchus pacificus</name>
    <name type="common">Parasitic nematode worm</name>
    <dbReference type="NCBI Taxonomy" id="54126"/>
    <lineage>
        <taxon>Eukaryota</taxon>
        <taxon>Metazoa</taxon>
        <taxon>Ecdysozoa</taxon>
        <taxon>Nematoda</taxon>
        <taxon>Chromadorea</taxon>
        <taxon>Rhabditida</taxon>
        <taxon>Rhabditina</taxon>
        <taxon>Diplogasteromorpha</taxon>
        <taxon>Diplogasteroidea</taxon>
        <taxon>Neodiplogasteridae</taxon>
        <taxon>Pristionchus</taxon>
    </lineage>
</organism>
<dbReference type="FunFam" id="1.10.510.10:FF:000524">
    <property type="entry name" value="Cell division protein kinase 2"/>
    <property type="match status" value="1"/>
</dbReference>
<evidence type="ECO:0000256" key="3">
    <source>
        <dbReference type="ARBA" id="ARBA00022527"/>
    </source>
</evidence>
<gene>
    <name evidence="12" type="primary">WBGene00096249</name>
</gene>
<dbReference type="EnsemblMetazoa" id="PPA06695.1">
    <property type="protein sequence ID" value="PPA06695.1"/>
    <property type="gene ID" value="WBGene00096249"/>
</dbReference>
<evidence type="ECO:0000256" key="9">
    <source>
        <dbReference type="ARBA" id="ARBA00048367"/>
    </source>
</evidence>
<proteinExistence type="inferred from homology"/>
<evidence type="ECO:0000256" key="1">
    <source>
        <dbReference type="ARBA" id="ARBA00006485"/>
    </source>
</evidence>
<dbReference type="SUPFAM" id="SSF56112">
    <property type="entry name" value="Protein kinase-like (PK-like)"/>
    <property type="match status" value="1"/>
</dbReference>
<keyword evidence="6" id="KW-0418">Kinase</keyword>
<evidence type="ECO:0000256" key="6">
    <source>
        <dbReference type="ARBA" id="ARBA00022777"/>
    </source>
</evidence>
<evidence type="ECO:0000256" key="5">
    <source>
        <dbReference type="ARBA" id="ARBA00022741"/>
    </source>
</evidence>
<dbReference type="FunFam" id="3.30.200.20:FF:000124">
    <property type="entry name" value="Cyclin-dependent kinase 4"/>
    <property type="match status" value="1"/>
</dbReference>
<reference evidence="13" key="1">
    <citation type="journal article" date="2008" name="Nat. Genet.">
        <title>The Pristionchus pacificus genome provides a unique perspective on nematode lifestyle and parasitism.</title>
        <authorList>
            <person name="Dieterich C."/>
            <person name="Clifton S.W."/>
            <person name="Schuster L.N."/>
            <person name="Chinwalla A."/>
            <person name="Delehaunty K."/>
            <person name="Dinkelacker I."/>
            <person name="Fulton L."/>
            <person name="Fulton R."/>
            <person name="Godfrey J."/>
            <person name="Minx P."/>
            <person name="Mitreva M."/>
            <person name="Roeseler W."/>
            <person name="Tian H."/>
            <person name="Witte H."/>
            <person name="Yang S.P."/>
            <person name="Wilson R.K."/>
            <person name="Sommer R.J."/>
        </authorList>
    </citation>
    <scope>NUCLEOTIDE SEQUENCE [LARGE SCALE GENOMIC DNA]</scope>
    <source>
        <strain evidence="13">PS312</strain>
    </source>
</reference>
<dbReference type="GO" id="GO:0005634">
    <property type="term" value="C:nucleus"/>
    <property type="evidence" value="ECO:0000318"/>
    <property type="project" value="GO_Central"/>
</dbReference>
<dbReference type="PROSITE" id="PS00107">
    <property type="entry name" value="PROTEIN_KINASE_ATP"/>
    <property type="match status" value="1"/>
</dbReference>
<keyword evidence="7" id="KW-0067">ATP-binding</keyword>
<dbReference type="Gene3D" id="1.10.510.10">
    <property type="entry name" value="Transferase(Phosphotransferase) domain 1"/>
    <property type="match status" value="1"/>
</dbReference>
<comment type="catalytic activity">
    <reaction evidence="9">
        <text>L-seryl-[protein] + ATP = O-phospho-L-seryl-[protein] + ADP + H(+)</text>
        <dbReference type="Rhea" id="RHEA:17989"/>
        <dbReference type="Rhea" id="RHEA-COMP:9863"/>
        <dbReference type="Rhea" id="RHEA-COMP:11604"/>
        <dbReference type="ChEBI" id="CHEBI:15378"/>
        <dbReference type="ChEBI" id="CHEBI:29999"/>
        <dbReference type="ChEBI" id="CHEBI:30616"/>
        <dbReference type="ChEBI" id="CHEBI:83421"/>
        <dbReference type="ChEBI" id="CHEBI:456216"/>
        <dbReference type="EC" id="2.7.11.22"/>
    </reaction>
</comment>
<keyword evidence="5" id="KW-0547">Nucleotide-binding</keyword>
<dbReference type="Pfam" id="PF00069">
    <property type="entry name" value="Pkinase"/>
    <property type="match status" value="1"/>
</dbReference>
<protein>
    <recommendedName>
        <fullName evidence="2">cyclin-dependent kinase</fullName>
        <ecNumber evidence="2">2.7.11.22</ecNumber>
    </recommendedName>
</protein>
<dbReference type="EC" id="2.7.11.22" evidence="2"/>
<evidence type="ECO:0000313" key="12">
    <source>
        <dbReference type="EnsemblMetazoa" id="PPA06695.1"/>
    </source>
</evidence>
<name>A0A2A6BKX1_PRIPA</name>
<evidence type="ECO:0000256" key="4">
    <source>
        <dbReference type="ARBA" id="ARBA00022679"/>
    </source>
</evidence>
<feature type="compositionally biased region" description="Polar residues" evidence="10">
    <location>
        <begin position="128"/>
        <end position="143"/>
    </location>
</feature>
<dbReference type="SMART" id="SM00220">
    <property type="entry name" value="S_TKc"/>
    <property type="match status" value="1"/>
</dbReference>
<evidence type="ECO:0000256" key="2">
    <source>
        <dbReference type="ARBA" id="ARBA00012425"/>
    </source>
</evidence>
<feature type="compositionally biased region" description="Polar residues" evidence="10">
    <location>
        <begin position="155"/>
        <end position="168"/>
    </location>
</feature>
<dbReference type="InterPro" id="IPR008271">
    <property type="entry name" value="Ser/Thr_kinase_AS"/>
</dbReference>
<feature type="compositionally biased region" description="Polar residues" evidence="10">
    <location>
        <begin position="81"/>
        <end position="106"/>
    </location>
</feature>
<dbReference type="GO" id="GO:0005524">
    <property type="term" value="F:ATP binding"/>
    <property type="evidence" value="ECO:0007669"/>
    <property type="project" value="UniProtKB-UniRule"/>
</dbReference>
<dbReference type="InterPro" id="IPR050108">
    <property type="entry name" value="CDK"/>
</dbReference>
<evidence type="ECO:0000256" key="7">
    <source>
        <dbReference type="ARBA" id="ARBA00022840"/>
    </source>
</evidence>
<dbReference type="PANTHER" id="PTHR24056">
    <property type="entry name" value="CELL DIVISION PROTEIN KINASE"/>
    <property type="match status" value="1"/>
</dbReference>
<dbReference type="Proteomes" id="UP000005239">
    <property type="component" value="Unassembled WGS sequence"/>
</dbReference>
<evidence type="ECO:0000313" key="13">
    <source>
        <dbReference type="Proteomes" id="UP000005239"/>
    </source>
</evidence>
<keyword evidence="13" id="KW-1185">Reference proteome</keyword>